<evidence type="ECO:0000256" key="1">
    <source>
        <dbReference type="ARBA" id="ARBA00022676"/>
    </source>
</evidence>
<name>A0A542XE25_9MICO</name>
<keyword evidence="2 4" id="KW-0808">Transferase</keyword>
<reference evidence="4 5" key="1">
    <citation type="submission" date="2019-06" db="EMBL/GenBank/DDBJ databases">
        <title>Sequencing the genomes of 1000 actinobacteria strains.</title>
        <authorList>
            <person name="Klenk H.-P."/>
        </authorList>
    </citation>
    <scope>NUCLEOTIDE SEQUENCE [LARGE SCALE GENOMIC DNA]</scope>
    <source>
        <strain evidence="4 5">DSM 24617</strain>
    </source>
</reference>
<dbReference type="Proteomes" id="UP000318336">
    <property type="component" value="Unassembled WGS sequence"/>
</dbReference>
<dbReference type="GO" id="GO:0016757">
    <property type="term" value="F:glycosyltransferase activity"/>
    <property type="evidence" value="ECO:0007669"/>
    <property type="project" value="UniProtKB-KW"/>
</dbReference>
<feature type="domain" description="Glycosyltransferase subfamily 4-like N-terminal" evidence="3">
    <location>
        <begin position="16"/>
        <end position="172"/>
    </location>
</feature>
<dbReference type="PANTHER" id="PTHR12526">
    <property type="entry name" value="GLYCOSYLTRANSFERASE"/>
    <property type="match status" value="1"/>
</dbReference>
<dbReference type="Gene3D" id="3.40.50.2000">
    <property type="entry name" value="Glycogen Phosphorylase B"/>
    <property type="match status" value="2"/>
</dbReference>
<evidence type="ECO:0000313" key="4">
    <source>
        <dbReference type="EMBL" id="TQL34064.1"/>
    </source>
</evidence>
<keyword evidence="5" id="KW-1185">Reference proteome</keyword>
<protein>
    <submittedName>
        <fullName evidence="4">Glycosyltransferase involved in cell wall biosynthesis</fullName>
    </submittedName>
</protein>
<dbReference type="CDD" id="cd03801">
    <property type="entry name" value="GT4_PimA-like"/>
    <property type="match status" value="1"/>
</dbReference>
<accession>A0A542XE25</accession>
<dbReference type="Pfam" id="PF13439">
    <property type="entry name" value="Glyco_transf_4"/>
    <property type="match status" value="1"/>
</dbReference>
<keyword evidence="1" id="KW-0328">Glycosyltransferase</keyword>
<dbReference type="InterPro" id="IPR028098">
    <property type="entry name" value="Glyco_trans_4-like_N"/>
</dbReference>
<dbReference type="Pfam" id="PF13692">
    <property type="entry name" value="Glyco_trans_1_4"/>
    <property type="match status" value="1"/>
</dbReference>
<evidence type="ECO:0000256" key="2">
    <source>
        <dbReference type="ARBA" id="ARBA00022679"/>
    </source>
</evidence>
<dbReference type="AlphaFoldDB" id="A0A542XE25"/>
<evidence type="ECO:0000259" key="3">
    <source>
        <dbReference type="Pfam" id="PF13439"/>
    </source>
</evidence>
<proteinExistence type="predicted"/>
<gene>
    <name evidence="4" type="ORF">FB554_2222</name>
</gene>
<organism evidence="4 5">
    <name type="scientific">Barrientosiimonas humi</name>
    <dbReference type="NCBI Taxonomy" id="999931"/>
    <lineage>
        <taxon>Bacteria</taxon>
        <taxon>Bacillati</taxon>
        <taxon>Actinomycetota</taxon>
        <taxon>Actinomycetes</taxon>
        <taxon>Micrococcales</taxon>
        <taxon>Dermacoccaceae</taxon>
        <taxon>Barrientosiimonas</taxon>
    </lineage>
</organism>
<sequence length="364" mass="39452">MLPVALWVCPVGEFAGVARHITDVARVGLPGYRLVVTAPEGPLLDRLFELRCPTVPLAVEGVSTPRTVRALRETVRRLRPALVHSHLAKADFLVTMATAGMPVPLVSTEHHIPEDPLTFHGSRAKSAGRRAAHHARIRRFDQLIAVSESTRRDMLRQWRPSAPVTVIRNGVDRLAPQQDPATGLRVLSLSRLSAEKNLETTLRVFAEVRRRHPAATLTVAGQGSERAALEQLARQLQIHDATTFPGFVDAEQAMAGHDVLLQPSRADNLSYTLLDAVNRGMGVVASDIGGNPEFLPPRCLAGPDDVDALAAAVVEQGEQPELRPALPTNIPDVAGMAEQIVGTYERFHPRSSSRASADVAPDRA</sequence>
<dbReference type="PANTHER" id="PTHR12526:SF510">
    <property type="entry name" value="D-INOSITOL 3-PHOSPHATE GLYCOSYLTRANSFERASE"/>
    <property type="match status" value="1"/>
</dbReference>
<dbReference type="SUPFAM" id="SSF53756">
    <property type="entry name" value="UDP-Glycosyltransferase/glycogen phosphorylase"/>
    <property type="match status" value="1"/>
</dbReference>
<evidence type="ECO:0000313" key="5">
    <source>
        <dbReference type="Proteomes" id="UP000318336"/>
    </source>
</evidence>
<dbReference type="RefSeq" id="WP_211344580.1">
    <property type="nucleotide sequence ID" value="NZ_CAJTBP010000001.1"/>
</dbReference>
<comment type="caution">
    <text evidence="4">The sequence shown here is derived from an EMBL/GenBank/DDBJ whole genome shotgun (WGS) entry which is preliminary data.</text>
</comment>
<dbReference type="EMBL" id="VFOK01000001">
    <property type="protein sequence ID" value="TQL34064.1"/>
    <property type="molecule type" value="Genomic_DNA"/>
</dbReference>